<comment type="caution">
    <text evidence="6">The sequence shown here is derived from an EMBL/GenBank/DDBJ whole genome shotgun (WGS) entry which is preliminary data.</text>
</comment>
<sequence>MKIIIADDHPIVLAGVRDVIADEAGLDIIGQALSPSTLVEMMRALTPDLVICDYNMPGNGPLGDGIKLISYLRRHFPSCKVLVLTMISTPSMVEAMYRAGANGVVRKSGDLLELRVALSALRSRRVYRPRQSPEEQLQALKKTDTAALSPRELEVMRLFINGKSVSDIARQLNRSSKTVSTQKINAMRKLGTQSDQDLIALCLESDLFR</sequence>
<dbReference type="PANTHER" id="PTHR43214:SF17">
    <property type="entry name" value="TRANSCRIPTIONAL REGULATORY PROTEIN RCSB"/>
    <property type="match status" value="1"/>
</dbReference>
<dbReference type="STRING" id="405444.ABB26_07635"/>
<name>A0A0R0CD00_9GAMM</name>
<dbReference type="PROSITE" id="PS00622">
    <property type="entry name" value="HTH_LUXR_1"/>
    <property type="match status" value="1"/>
</dbReference>
<evidence type="ECO:0000256" key="1">
    <source>
        <dbReference type="ARBA" id="ARBA00022553"/>
    </source>
</evidence>
<dbReference type="GO" id="GO:0006355">
    <property type="term" value="P:regulation of DNA-templated transcription"/>
    <property type="evidence" value="ECO:0007669"/>
    <property type="project" value="InterPro"/>
</dbReference>
<dbReference type="Gene3D" id="3.40.50.2300">
    <property type="match status" value="1"/>
</dbReference>
<dbReference type="InterPro" id="IPR039420">
    <property type="entry name" value="WalR-like"/>
</dbReference>
<dbReference type="InterPro" id="IPR011006">
    <property type="entry name" value="CheY-like_superfamily"/>
</dbReference>
<dbReference type="InterPro" id="IPR036388">
    <property type="entry name" value="WH-like_DNA-bd_sf"/>
</dbReference>
<dbReference type="Gene3D" id="1.10.10.10">
    <property type="entry name" value="Winged helix-like DNA-binding domain superfamily/Winged helix DNA-binding domain"/>
    <property type="match status" value="1"/>
</dbReference>
<keyword evidence="2" id="KW-0238">DNA-binding</keyword>
<dbReference type="CDD" id="cd17535">
    <property type="entry name" value="REC_NarL-like"/>
    <property type="match status" value="1"/>
</dbReference>
<dbReference type="SUPFAM" id="SSF46894">
    <property type="entry name" value="C-terminal effector domain of the bipartite response regulators"/>
    <property type="match status" value="1"/>
</dbReference>
<dbReference type="PATRIC" id="fig|405444.3.peg.537"/>
<dbReference type="SMART" id="SM00421">
    <property type="entry name" value="HTH_LUXR"/>
    <property type="match status" value="1"/>
</dbReference>
<feature type="domain" description="Response regulatory" evidence="5">
    <location>
        <begin position="2"/>
        <end position="122"/>
    </location>
</feature>
<accession>A0A0R0CD00</accession>
<evidence type="ECO:0000259" key="5">
    <source>
        <dbReference type="PROSITE" id="PS50110"/>
    </source>
</evidence>
<dbReference type="InterPro" id="IPR001789">
    <property type="entry name" value="Sig_transdc_resp-reg_receiver"/>
</dbReference>
<feature type="modified residue" description="4-aspartylphosphate" evidence="3">
    <location>
        <position position="53"/>
    </location>
</feature>
<dbReference type="GO" id="GO:0000160">
    <property type="term" value="P:phosphorelay signal transduction system"/>
    <property type="evidence" value="ECO:0007669"/>
    <property type="project" value="InterPro"/>
</dbReference>
<evidence type="ECO:0000313" key="7">
    <source>
        <dbReference type="Proteomes" id="UP000050864"/>
    </source>
</evidence>
<evidence type="ECO:0000313" key="6">
    <source>
        <dbReference type="EMBL" id="KRG64482.1"/>
    </source>
</evidence>
<dbReference type="PROSITE" id="PS50043">
    <property type="entry name" value="HTH_LUXR_2"/>
    <property type="match status" value="1"/>
</dbReference>
<organism evidence="6 7">
    <name type="scientific">Stenotrophomonas humi</name>
    <dbReference type="NCBI Taxonomy" id="405444"/>
    <lineage>
        <taxon>Bacteria</taxon>
        <taxon>Pseudomonadati</taxon>
        <taxon>Pseudomonadota</taxon>
        <taxon>Gammaproteobacteria</taxon>
        <taxon>Lysobacterales</taxon>
        <taxon>Lysobacteraceae</taxon>
        <taxon>Stenotrophomonas</taxon>
    </lineage>
</organism>
<dbReference type="CDD" id="cd06170">
    <property type="entry name" value="LuxR_C_like"/>
    <property type="match status" value="1"/>
</dbReference>
<dbReference type="RefSeq" id="WP_057633085.1">
    <property type="nucleotide sequence ID" value="NZ_LDJI01000013.1"/>
</dbReference>
<evidence type="ECO:0000256" key="2">
    <source>
        <dbReference type="ARBA" id="ARBA00023125"/>
    </source>
</evidence>
<gene>
    <name evidence="6" type="ORF">ABB26_07635</name>
</gene>
<protein>
    <submittedName>
        <fullName evidence="6">LuxR family transcriptional regulator</fullName>
    </submittedName>
</protein>
<dbReference type="PROSITE" id="PS50110">
    <property type="entry name" value="RESPONSE_REGULATORY"/>
    <property type="match status" value="1"/>
</dbReference>
<keyword evidence="7" id="KW-1185">Reference proteome</keyword>
<dbReference type="InterPro" id="IPR000792">
    <property type="entry name" value="Tscrpt_reg_LuxR_C"/>
</dbReference>
<reference evidence="6 7" key="1">
    <citation type="submission" date="2015-05" db="EMBL/GenBank/DDBJ databases">
        <title>Genome sequencing and analysis of members of genus Stenotrophomonas.</title>
        <authorList>
            <person name="Patil P.P."/>
            <person name="Midha S."/>
            <person name="Patil P.B."/>
        </authorList>
    </citation>
    <scope>NUCLEOTIDE SEQUENCE [LARGE SCALE GENOMIC DNA]</scope>
    <source>
        <strain evidence="6 7">DSM 18929</strain>
    </source>
</reference>
<dbReference type="SUPFAM" id="SSF52172">
    <property type="entry name" value="CheY-like"/>
    <property type="match status" value="1"/>
</dbReference>
<dbReference type="InterPro" id="IPR058245">
    <property type="entry name" value="NreC/VraR/RcsB-like_REC"/>
</dbReference>
<dbReference type="Proteomes" id="UP000050864">
    <property type="component" value="Unassembled WGS sequence"/>
</dbReference>
<feature type="domain" description="HTH luxR-type" evidence="4">
    <location>
        <begin position="141"/>
        <end position="206"/>
    </location>
</feature>
<dbReference type="EMBL" id="LDJI01000013">
    <property type="protein sequence ID" value="KRG64482.1"/>
    <property type="molecule type" value="Genomic_DNA"/>
</dbReference>
<dbReference type="GO" id="GO:0003677">
    <property type="term" value="F:DNA binding"/>
    <property type="evidence" value="ECO:0007669"/>
    <property type="project" value="UniProtKB-KW"/>
</dbReference>
<keyword evidence="1 3" id="KW-0597">Phosphoprotein</keyword>
<dbReference type="PANTHER" id="PTHR43214">
    <property type="entry name" value="TWO-COMPONENT RESPONSE REGULATOR"/>
    <property type="match status" value="1"/>
</dbReference>
<dbReference type="SMART" id="SM00448">
    <property type="entry name" value="REC"/>
    <property type="match status" value="1"/>
</dbReference>
<dbReference type="Pfam" id="PF00196">
    <property type="entry name" value="GerE"/>
    <property type="match status" value="1"/>
</dbReference>
<evidence type="ECO:0000259" key="4">
    <source>
        <dbReference type="PROSITE" id="PS50043"/>
    </source>
</evidence>
<dbReference type="PRINTS" id="PR00038">
    <property type="entry name" value="HTHLUXR"/>
</dbReference>
<dbReference type="AlphaFoldDB" id="A0A0R0CD00"/>
<dbReference type="InterPro" id="IPR016032">
    <property type="entry name" value="Sig_transdc_resp-reg_C-effctor"/>
</dbReference>
<dbReference type="Pfam" id="PF00072">
    <property type="entry name" value="Response_reg"/>
    <property type="match status" value="1"/>
</dbReference>
<evidence type="ECO:0000256" key="3">
    <source>
        <dbReference type="PROSITE-ProRule" id="PRU00169"/>
    </source>
</evidence>
<proteinExistence type="predicted"/>
<dbReference type="OrthoDB" id="4313922at2"/>